<dbReference type="AlphaFoldDB" id="A0AAN8ZAT2"/>
<dbReference type="Pfam" id="PF00407">
    <property type="entry name" value="Bet_v_1"/>
    <property type="match status" value="1"/>
</dbReference>
<dbReference type="PANTHER" id="PTHR31338:SF16">
    <property type="entry name" value="POLYKETIDE CYCLASE_DEHYDRASE AND LIPID TRANSPORT SUPERFAMILY PROTEIN"/>
    <property type="match status" value="1"/>
</dbReference>
<gene>
    <name evidence="3" type="ORF">RJ641_002815</name>
</gene>
<name>A0AAN8ZAT2_9MAGN</name>
<dbReference type="GO" id="GO:0006952">
    <property type="term" value="P:defense response"/>
    <property type="evidence" value="ECO:0007669"/>
    <property type="project" value="InterPro"/>
</dbReference>
<evidence type="ECO:0000259" key="2">
    <source>
        <dbReference type="SMART" id="SM01037"/>
    </source>
</evidence>
<dbReference type="SUPFAM" id="SSF55961">
    <property type="entry name" value="Bet v1-like"/>
    <property type="match status" value="1"/>
</dbReference>
<comment type="caution">
    <text evidence="3">The sequence shown here is derived from an EMBL/GenBank/DDBJ whole genome shotgun (WGS) entry which is preliminary data.</text>
</comment>
<keyword evidence="4" id="KW-1185">Reference proteome</keyword>
<dbReference type="Gene3D" id="3.30.530.20">
    <property type="match status" value="1"/>
</dbReference>
<comment type="similarity">
    <text evidence="1">Belongs to the MLP family.</text>
</comment>
<evidence type="ECO:0000313" key="4">
    <source>
        <dbReference type="Proteomes" id="UP001370490"/>
    </source>
</evidence>
<organism evidence="3 4">
    <name type="scientific">Dillenia turbinata</name>
    <dbReference type="NCBI Taxonomy" id="194707"/>
    <lineage>
        <taxon>Eukaryota</taxon>
        <taxon>Viridiplantae</taxon>
        <taxon>Streptophyta</taxon>
        <taxon>Embryophyta</taxon>
        <taxon>Tracheophyta</taxon>
        <taxon>Spermatophyta</taxon>
        <taxon>Magnoliopsida</taxon>
        <taxon>eudicotyledons</taxon>
        <taxon>Gunneridae</taxon>
        <taxon>Pentapetalae</taxon>
        <taxon>Dilleniales</taxon>
        <taxon>Dilleniaceae</taxon>
        <taxon>Dillenia</taxon>
    </lineage>
</organism>
<feature type="domain" description="Bet v I/Major latex protein" evidence="2">
    <location>
        <begin position="2"/>
        <end position="152"/>
    </location>
</feature>
<evidence type="ECO:0000313" key="3">
    <source>
        <dbReference type="EMBL" id="KAK6931022.1"/>
    </source>
</evidence>
<accession>A0AAN8ZAT2</accession>
<protein>
    <submittedName>
        <fullName evidence="3">Bet v I/Major latex protein</fullName>
    </submittedName>
</protein>
<dbReference type="InterPro" id="IPR052006">
    <property type="entry name" value="MLP-like"/>
</dbReference>
<dbReference type="SMART" id="SM01037">
    <property type="entry name" value="Bet_v_1"/>
    <property type="match status" value="1"/>
</dbReference>
<sequence>MSLTGKAELELQIKCSADEFFGVFKSKAHRIPSACSQRVKSIEVHEGDWETEGSVKHWNFVVDGNDETAKEKIQVDEENKTVIFEIVEGDMLKLYKSYKVYLQIIPSPTGQGGKVKWTAEYEKANEDVPSPNKYLEFGAHLTTNLDAYLLKA</sequence>
<dbReference type="InterPro" id="IPR000916">
    <property type="entry name" value="Bet_v_I/MLP"/>
</dbReference>
<dbReference type="PANTHER" id="PTHR31338">
    <property type="entry name" value="POLYKETIDE CYCLASE/DEHYDRASE AND LIPID TRANSPORT SUPERFAMILY PROTEIN"/>
    <property type="match status" value="1"/>
</dbReference>
<dbReference type="InterPro" id="IPR023393">
    <property type="entry name" value="START-like_dom_sf"/>
</dbReference>
<proteinExistence type="inferred from homology"/>
<dbReference type="Proteomes" id="UP001370490">
    <property type="component" value="Unassembled WGS sequence"/>
</dbReference>
<dbReference type="CDD" id="cd07816">
    <property type="entry name" value="Bet_v1-like"/>
    <property type="match status" value="1"/>
</dbReference>
<evidence type="ECO:0000256" key="1">
    <source>
        <dbReference type="ARBA" id="ARBA00038242"/>
    </source>
</evidence>
<reference evidence="3 4" key="1">
    <citation type="submission" date="2023-12" db="EMBL/GenBank/DDBJ databases">
        <title>A high-quality genome assembly for Dillenia turbinata (Dilleniales).</title>
        <authorList>
            <person name="Chanderbali A."/>
        </authorList>
    </citation>
    <scope>NUCLEOTIDE SEQUENCE [LARGE SCALE GENOMIC DNA]</scope>
    <source>
        <strain evidence="3">LSX21</strain>
        <tissue evidence="3">Leaf</tissue>
    </source>
</reference>
<dbReference type="EMBL" id="JBAMMX010000011">
    <property type="protein sequence ID" value="KAK6931022.1"/>
    <property type="molecule type" value="Genomic_DNA"/>
</dbReference>